<keyword evidence="9 12" id="KW-0456">Lyase</keyword>
<gene>
    <name evidence="12 14" type="primary">dapA</name>
    <name evidence="14" type="ORF">MM239_08410</name>
</gene>
<comment type="caution">
    <text evidence="14">The sequence shown here is derived from an EMBL/GenBank/DDBJ whole genome shotgun (WGS) entry which is preliminary data.</text>
</comment>
<dbReference type="GO" id="GO:0008840">
    <property type="term" value="F:4-hydroxy-tetrahydrodipicolinate synthase activity"/>
    <property type="evidence" value="ECO:0007669"/>
    <property type="project" value="UniProtKB-EC"/>
</dbReference>
<feature type="site" description="Part of a proton relay during catalysis" evidence="12">
    <location>
        <position position="109"/>
    </location>
</feature>
<dbReference type="PROSITE" id="PS00666">
    <property type="entry name" value="DHDPS_2"/>
    <property type="match status" value="1"/>
</dbReference>
<feature type="binding site" evidence="12">
    <location>
        <position position="47"/>
    </location>
    <ligand>
        <name>pyruvate</name>
        <dbReference type="ChEBI" id="CHEBI:15361"/>
    </ligand>
</feature>
<dbReference type="InterPro" id="IPR013785">
    <property type="entry name" value="Aldolase_TIM"/>
</dbReference>
<name>A0ABS9UZ37_9BACT</name>
<comment type="function">
    <text evidence="1 12">Catalyzes the condensation of (S)-aspartate-beta-semialdehyde [(S)-ASA] and pyruvate to 4-hydroxy-tetrahydrodipicolinate (HTPA).</text>
</comment>
<dbReference type="RefSeq" id="WP_241347760.1">
    <property type="nucleotide sequence ID" value="NZ_JAKZGP010000016.1"/>
</dbReference>
<evidence type="ECO:0000256" key="5">
    <source>
        <dbReference type="ARBA" id="ARBA00022490"/>
    </source>
</evidence>
<reference evidence="14" key="1">
    <citation type="submission" date="2022-03" db="EMBL/GenBank/DDBJ databases">
        <title>De novo assembled genomes of Belliella spp. (Cyclobacteriaceae) strains.</title>
        <authorList>
            <person name="Szabo A."/>
            <person name="Korponai K."/>
            <person name="Felfoldi T."/>
        </authorList>
    </citation>
    <scope>NUCLEOTIDE SEQUENCE</scope>
    <source>
        <strain evidence="14">DSM 111904</strain>
    </source>
</reference>
<feature type="binding site" evidence="12">
    <location>
        <position position="205"/>
    </location>
    <ligand>
        <name>pyruvate</name>
        <dbReference type="ChEBI" id="CHEBI:15361"/>
    </ligand>
</feature>
<dbReference type="Gene3D" id="3.20.20.70">
    <property type="entry name" value="Aldolase class I"/>
    <property type="match status" value="1"/>
</dbReference>
<comment type="caution">
    <text evidence="12">Was originally thought to be a dihydrodipicolinate synthase (DHDPS), catalyzing the condensation of (S)-aspartate-beta-semialdehyde [(S)-ASA] and pyruvate to dihydrodipicolinate (DHDP). However, it was shown in E.coli that the product of the enzymatic reaction is not dihydrodipicolinate but in fact (4S)-4-hydroxy-2,3,4,5-tetrahydro-(2S)-dipicolinic acid (HTPA), and that the consecutive dehydration reaction leading to DHDP is not spontaneous but catalyzed by DapB.</text>
</comment>
<keyword evidence="8 12" id="KW-0457">Lysine biosynthesis</keyword>
<comment type="subcellular location">
    <subcellularLocation>
        <location evidence="12">Cytoplasm</location>
    </subcellularLocation>
</comment>
<protein>
    <recommendedName>
        <fullName evidence="4 12">4-hydroxy-tetrahydrodipicolinate synthase</fullName>
        <shortName evidence="12">HTPA synthase</shortName>
        <ecNumber evidence="4 12">4.3.3.7</ecNumber>
    </recommendedName>
</protein>
<comment type="pathway">
    <text evidence="2 12">Amino-acid biosynthesis; L-lysine biosynthesis via DAP pathway; (S)-tetrahydrodipicolinate from L-aspartate: step 3/4.</text>
</comment>
<evidence type="ECO:0000256" key="2">
    <source>
        <dbReference type="ARBA" id="ARBA00005120"/>
    </source>
</evidence>
<accession>A0ABS9UZ37</accession>
<dbReference type="Pfam" id="PF00701">
    <property type="entry name" value="DHDPS"/>
    <property type="match status" value="1"/>
</dbReference>
<dbReference type="InterPro" id="IPR002220">
    <property type="entry name" value="DapA-like"/>
</dbReference>
<dbReference type="HAMAP" id="MF_00418">
    <property type="entry name" value="DapA"/>
    <property type="match status" value="1"/>
</dbReference>
<dbReference type="InterPro" id="IPR005263">
    <property type="entry name" value="DapA"/>
</dbReference>
<evidence type="ECO:0000313" key="14">
    <source>
        <dbReference type="EMBL" id="MCH7409413.1"/>
    </source>
</evidence>
<keyword evidence="7 12" id="KW-0220">Diaminopimelate biosynthesis</keyword>
<dbReference type="PIRSF" id="PIRSF001365">
    <property type="entry name" value="DHDPS"/>
    <property type="match status" value="1"/>
</dbReference>
<evidence type="ECO:0000256" key="8">
    <source>
        <dbReference type="ARBA" id="ARBA00023154"/>
    </source>
</evidence>
<feature type="site" description="Part of a proton relay during catalysis" evidence="12">
    <location>
        <position position="46"/>
    </location>
</feature>
<dbReference type="SUPFAM" id="SSF51569">
    <property type="entry name" value="Aldolase"/>
    <property type="match status" value="1"/>
</dbReference>
<feature type="active site" description="Schiff-base intermediate with substrate" evidence="12">
    <location>
        <position position="163"/>
    </location>
</feature>
<evidence type="ECO:0000256" key="10">
    <source>
        <dbReference type="ARBA" id="ARBA00023270"/>
    </source>
</evidence>
<dbReference type="PRINTS" id="PR00146">
    <property type="entry name" value="DHPICSNTHASE"/>
</dbReference>
<dbReference type="InterPro" id="IPR020625">
    <property type="entry name" value="Schiff_base-form_aldolases_AS"/>
</dbReference>
<evidence type="ECO:0000256" key="7">
    <source>
        <dbReference type="ARBA" id="ARBA00022915"/>
    </source>
</evidence>
<comment type="catalytic activity">
    <reaction evidence="11 12">
        <text>L-aspartate 4-semialdehyde + pyruvate = (2S,4S)-4-hydroxy-2,3,4,5-tetrahydrodipicolinate + H2O + H(+)</text>
        <dbReference type="Rhea" id="RHEA:34171"/>
        <dbReference type="ChEBI" id="CHEBI:15361"/>
        <dbReference type="ChEBI" id="CHEBI:15377"/>
        <dbReference type="ChEBI" id="CHEBI:15378"/>
        <dbReference type="ChEBI" id="CHEBI:67139"/>
        <dbReference type="ChEBI" id="CHEBI:537519"/>
        <dbReference type="EC" id="4.3.3.7"/>
    </reaction>
</comment>
<comment type="subunit">
    <text evidence="12">Homotetramer; dimer of dimers.</text>
</comment>
<evidence type="ECO:0000256" key="3">
    <source>
        <dbReference type="ARBA" id="ARBA00007592"/>
    </source>
</evidence>
<keyword evidence="5 12" id="KW-0963">Cytoplasm</keyword>
<dbReference type="Proteomes" id="UP001165489">
    <property type="component" value="Unassembled WGS sequence"/>
</dbReference>
<keyword evidence="10 12" id="KW-0704">Schiff base</keyword>
<feature type="active site" description="Proton donor/acceptor" evidence="12">
    <location>
        <position position="135"/>
    </location>
</feature>
<evidence type="ECO:0000256" key="6">
    <source>
        <dbReference type="ARBA" id="ARBA00022605"/>
    </source>
</evidence>
<evidence type="ECO:0000256" key="9">
    <source>
        <dbReference type="ARBA" id="ARBA00023239"/>
    </source>
</evidence>
<organism evidence="14 15">
    <name type="scientific">Belliella filtrata</name>
    <dbReference type="NCBI Taxonomy" id="2923435"/>
    <lineage>
        <taxon>Bacteria</taxon>
        <taxon>Pseudomonadati</taxon>
        <taxon>Bacteroidota</taxon>
        <taxon>Cytophagia</taxon>
        <taxon>Cytophagales</taxon>
        <taxon>Cyclobacteriaceae</taxon>
        <taxon>Belliella</taxon>
    </lineage>
</organism>
<evidence type="ECO:0000256" key="12">
    <source>
        <dbReference type="HAMAP-Rule" id="MF_00418"/>
    </source>
</evidence>
<dbReference type="PANTHER" id="PTHR12128:SF66">
    <property type="entry name" value="4-HYDROXY-2-OXOGLUTARATE ALDOLASE, MITOCHONDRIAL"/>
    <property type="match status" value="1"/>
</dbReference>
<dbReference type="CDD" id="cd00950">
    <property type="entry name" value="DHDPS"/>
    <property type="match status" value="1"/>
</dbReference>
<sequence length="284" mass="30587">MLNLKGTGVALVTPMNSDYSIDFQGLENLINHVSEAGADYLVVLGTTGESATLTKEEKKEVLKASIRYNSGKLPIVYGLGGNNTNAVLEEIKTTDFSGIDAILSVCPYYNKPSQAGIIAHYKMIADNSPVPVILYNVPGRTVTNMSADTTLTLAKHPNIIAMKEASGNLEQCMNIAAGMPEDFLLISGDDMLTTAMKAIGASGVISVLANAYPKLFKSICDDDINVSKNAVFKLLQLNPLMYEESNPVGLKYLLKLLGICDDHVRMPLVEASESLKARIEALKL</sequence>
<dbReference type="EC" id="4.3.3.7" evidence="4 12"/>
<proteinExistence type="inferred from homology"/>
<dbReference type="SMART" id="SM01130">
    <property type="entry name" value="DHDPS"/>
    <property type="match status" value="1"/>
</dbReference>
<dbReference type="NCBIfam" id="TIGR00674">
    <property type="entry name" value="dapA"/>
    <property type="match status" value="1"/>
</dbReference>
<evidence type="ECO:0000256" key="1">
    <source>
        <dbReference type="ARBA" id="ARBA00003294"/>
    </source>
</evidence>
<evidence type="ECO:0000256" key="13">
    <source>
        <dbReference type="PIRNR" id="PIRNR001365"/>
    </source>
</evidence>
<evidence type="ECO:0000256" key="4">
    <source>
        <dbReference type="ARBA" id="ARBA00012086"/>
    </source>
</evidence>
<keyword evidence="6 12" id="KW-0028">Amino-acid biosynthesis</keyword>
<comment type="similarity">
    <text evidence="3 12 13">Belongs to the DapA family.</text>
</comment>
<evidence type="ECO:0000313" key="15">
    <source>
        <dbReference type="Proteomes" id="UP001165489"/>
    </source>
</evidence>
<keyword evidence="15" id="KW-1185">Reference proteome</keyword>
<evidence type="ECO:0000256" key="11">
    <source>
        <dbReference type="ARBA" id="ARBA00047836"/>
    </source>
</evidence>
<dbReference type="EMBL" id="JAKZGP010000016">
    <property type="protein sequence ID" value="MCH7409413.1"/>
    <property type="molecule type" value="Genomic_DNA"/>
</dbReference>
<dbReference type="PANTHER" id="PTHR12128">
    <property type="entry name" value="DIHYDRODIPICOLINATE SYNTHASE"/>
    <property type="match status" value="1"/>
</dbReference>